<feature type="transmembrane region" description="Helical" evidence="1">
    <location>
        <begin position="235"/>
        <end position="259"/>
    </location>
</feature>
<feature type="transmembrane region" description="Helical" evidence="1">
    <location>
        <begin position="180"/>
        <end position="204"/>
    </location>
</feature>
<dbReference type="PANTHER" id="PTHR33133:SF42">
    <property type="entry name" value="TRANSMEMBRANE PROTEIN"/>
    <property type="match status" value="1"/>
</dbReference>
<reference evidence="2 3" key="1">
    <citation type="submission" date="2020-02" db="EMBL/GenBank/DDBJ databases">
        <authorList>
            <person name="Ma Q."/>
            <person name="Huang Y."/>
            <person name="Song X."/>
            <person name="Pei D."/>
        </authorList>
    </citation>
    <scope>NUCLEOTIDE SEQUENCE [LARGE SCALE GENOMIC DNA]</scope>
    <source>
        <strain evidence="2">Sxm20200214</strain>
        <tissue evidence="2">Leaf</tissue>
    </source>
</reference>
<feature type="transmembrane region" description="Helical" evidence="1">
    <location>
        <begin position="142"/>
        <end position="168"/>
    </location>
</feature>
<proteinExistence type="predicted"/>
<dbReference type="Proteomes" id="UP000886595">
    <property type="component" value="Unassembled WGS sequence"/>
</dbReference>
<name>A0A8X7V142_BRACI</name>
<organism evidence="2 3">
    <name type="scientific">Brassica carinata</name>
    <name type="common">Ethiopian mustard</name>
    <name type="synonym">Abyssinian cabbage</name>
    <dbReference type="NCBI Taxonomy" id="52824"/>
    <lineage>
        <taxon>Eukaryota</taxon>
        <taxon>Viridiplantae</taxon>
        <taxon>Streptophyta</taxon>
        <taxon>Embryophyta</taxon>
        <taxon>Tracheophyta</taxon>
        <taxon>Spermatophyta</taxon>
        <taxon>Magnoliopsida</taxon>
        <taxon>eudicotyledons</taxon>
        <taxon>Gunneridae</taxon>
        <taxon>Pentapetalae</taxon>
        <taxon>rosids</taxon>
        <taxon>malvids</taxon>
        <taxon>Brassicales</taxon>
        <taxon>Brassicaceae</taxon>
        <taxon>Brassiceae</taxon>
        <taxon>Brassica</taxon>
    </lineage>
</organism>
<keyword evidence="1" id="KW-1133">Transmembrane helix</keyword>
<dbReference type="EMBL" id="JAAMPC010000008">
    <property type="protein sequence ID" value="KAG2298352.1"/>
    <property type="molecule type" value="Genomic_DNA"/>
</dbReference>
<comment type="caution">
    <text evidence="2">The sequence shown here is derived from an EMBL/GenBank/DDBJ whole genome shotgun (WGS) entry which is preliminary data.</text>
</comment>
<keyword evidence="1" id="KW-0472">Membrane</keyword>
<evidence type="ECO:0000313" key="2">
    <source>
        <dbReference type="EMBL" id="KAG2298352.1"/>
    </source>
</evidence>
<evidence type="ECO:0000313" key="3">
    <source>
        <dbReference type="Proteomes" id="UP000886595"/>
    </source>
</evidence>
<dbReference type="AlphaFoldDB" id="A0A8X7V142"/>
<accession>A0A8X7V142</accession>
<sequence length="325" mass="36237">MGLFSFWNLLKEVVGMLNESRKLFLKNKKLMFSVFVFSLLLNGLLYLFNVLTVTPEITNLTQDLNLLPTMDPSSPEYMAQLMKVFADFRLFVVSSDIFNAVSFIINLLTVLAIVHATALTYKHENVKFKDFLVLILKSSKGPLVTSFYISLFSLGYCLFFLIILFPILLSSLSIASLFSLVAKVFVLLVLFLLFASYLAIVWYLSMVISVLEGTYGIQALGEAAKIVKGMKPKLFLLNILFGLLIFGLAEIVTLVSVVVDRSQSFAVTIATGLYLAVSTFVVMFLLMTYTVAYFQCKSPHGQDVESLRDVEYTTLPTTSLIGASP</sequence>
<protein>
    <recommendedName>
        <fullName evidence="4">Transmembrane protein</fullName>
    </recommendedName>
</protein>
<dbReference type="OrthoDB" id="777403at2759"/>
<gene>
    <name evidence="2" type="ORF">Bca52824_034824</name>
</gene>
<dbReference type="PANTHER" id="PTHR33133">
    <property type="entry name" value="OS08G0107100 PROTEIN-RELATED"/>
    <property type="match status" value="1"/>
</dbReference>
<keyword evidence="3" id="KW-1185">Reference proteome</keyword>
<feature type="transmembrane region" description="Helical" evidence="1">
    <location>
        <begin position="265"/>
        <end position="287"/>
    </location>
</feature>
<feature type="transmembrane region" description="Helical" evidence="1">
    <location>
        <begin position="97"/>
        <end position="121"/>
    </location>
</feature>
<evidence type="ECO:0008006" key="4">
    <source>
        <dbReference type="Google" id="ProtNLM"/>
    </source>
</evidence>
<evidence type="ECO:0000256" key="1">
    <source>
        <dbReference type="SAM" id="Phobius"/>
    </source>
</evidence>
<feature type="transmembrane region" description="Helical" evidence="1">
    <location>
        <begin position="30"/>
        <end position="48"/>
    </location>
</feature>
<keyword evidence="1" id="KW-0812">Transmembrane</keyword>